<dbReference type="PANTHER" id="PTHR21608:SF7">
    <property type="entry name" value="KINESIN-LIKE PROTEIN CG14535"/>
    <property type="match status" value="1"/>
</dbReference>
<gene>
    <name evidence="8" type="primary">LOC111085070</name>
</gene>
<keyword evidence="4" id="KW-0175">Coiled coil</keyword>
<feature type="coiled-coil region" evidence="4">
    <location>
        <begin position="634"/>
        <end position="661"/>
    </location>
</feature>
<dbReference type="PANTHER" id="PTHR21608">
    <property type="entry name" value="KINESIN-LIKE PROTEIN CG14535"/>
    <property type="match status" value="1"/>
</dbReference>
<comment type="subcellular location">
    <subcellularLocation>
        <location evidence="1">Cytoplasm</location>
        <location evidence="1">Cytoskeleton</location>
    </subcellularLocation>
</comment>
<protein>
    <submittedName>
        <fullName evidence="8">Uncharacterized protein LOC111085070</fullName>
    </submittedName>
</protein>
<keyword evidence="7" id="KW-1185">Reference proteome</keyword>
<feature type="region of interest" description="Disordered" evidence="5">
    <location>
        <begin position="1122"/>
        <end position="1163"/>
    </location>
</feature>
<evidence type="ECO:0000259" key="6">
    <source>
        <dbReference type="PROSITE" id="PS50067"/>
    </source>
</evidence>
<accession>A0ABM1S2L6</accession>
<keyword evidence="2" id="KW-0206">Cytoskeleton</keyword>
<reference evidence="8" key="1">
    <citation type="submission" date="2025-08" db="UniProtKB">
        <authorList>
            <consortium name="RefSeq"/>
        </authorList>
    </citation>
    <scope>IDENTIFICATION</scope>
    <source>
        <tissue evidence="8">Muscle</tissue>
    </source>
</reference>
<evidence type="ECO:0000256" key="5">
    <source>
        <dbReference type="SAM" id="MobiDB-lite"/>
    </source>
</evidence>
<dbReference type="PROSITE" id="PS50067">
    <property type="entry name" value="KINESIN_MOTOR_2"/>
    <property type="match status" value="1"/>
</dbReference>
<feature type="domain" description="Kinesin motor" evidence="6">
    <location>
        <begin position="1"/>
        <end position="39"/>
    </location>
</feature>
<dbReference type="RefSeq" id="XP_022237871.1">
    <property type="nucleotide sequence ID" value="XM_022382163.1"/>
</dbReference>
<name>A0ABM1S2L6_LIMPO</name>
<dbReference type="GeneID" id="111085070"/>
<dbReference type="InterPro" id="IPR001752">
    <property type="entry name" value="Kinesin_motor_dom"/>
</dbReference>
<evidence type="ECO:0000256" key="1">
    <source>
        <dbReference type="ARBA" id="ARBA00004245"/>
    </source>
</evidence>
<evidence type="ECO:0000313" key="8">
    <source>
        <dbReference type="RefSeq" id="XP_022237871.1"/>
    </source>
</evidence>
<feature type="region of interest" description="Disordered" evidence="5">
    <location>
        <begin position="1066"/>
        <end position="1098"/>
    </location>
</feature>
<dbReference type="Proteomes" id="UP000694941">
    <property type="component" value="Unplaced"/>
</dbReference>
<proteinExistence type="inferred from homology"/>
<keyword evidence="2" id="KW-0963">Cytoplasm</keyword>
<evidence type="ECO:0000256" key="3">
    <source>
        <dbReference type="PROSITE-ProRule" id="PRU00283"/>
    </source>
</evidence>
<evidence type="ECO:0000256" key="4">
    <source>
        <dbReference type="SAM" id="Coils"/>
    </source>
</evidence>
<evidence type="ECO:0000313" key="7">
    <source>
        <dbReference type="Proteomes" id="UP000694941"/>
    </source>
</evidence>
<organism evidence="7 8">
    <name type="scientific">Limulus polyphemus</name>
    <name type="common">Atlantic horseshoe crab</name>
    <dbReference type="NCBI Taxonomy" id="6850"/>
    <lineage>
        <taxon>Eukaryota</taxon>
        <taxon>Metazoa</taxon>
        <taxon>Ecdysozoa</taxon>
        <taxon>Arthropoda</taxon>
        <taxon>Chelicerata</taxon>
        <taxon>Merostomata</taxon>
        <taxon>Xiphosura</taxon>
        <taxon>Limulidae</taxon>
        <taxon>Limulus</taxon>
    </lineage>
</organism>
<dbReference type="InterPro" id="IPR027640">
    <property type="entry name" value="Kinesin-like_fam"/>
</dbReference>
<comment type="similarity">
    <text evidence="3">Belongs to the TRAFAC class myosin-kinesin ATPase superfamily. Kinesin family.</text>
</comment>
<evidence type="ECO:0000256" key="2">
    <source>
        <dbReference type="ARBA" id="ARBA00023212"/>
    </source>
</evidence>
<comment type="caution">
    <text evidence="3">Lacks conserved residue(s) required for the propagation of feature annotation.</text>
</comment>
<sequence length="1179" mass="133851">MALGTLNCRAAMVVHVSSSVERSSETLFIVQLASRLHRLRRKKLKQLSYQSSGKLESKDVCQPCIKSDAVSEDETASKVSDPDYTSGSEQSCITAIFVGNTDISKREKCLLSKEKPQRVQKYFTKPSKSQTPTKEVDPQPLTFDIKEIGVSGRKGSLFKLPSSSSSGLRVRNQKKCPNSAILIPQVPNQNQLKDSVGSLSLSHSTNTQSFEVSCNQSPHKVSIKQHHELIKQNHPGPSCPSTMTKIPISKREQNIPSDELWIDGPRFTKLKFDSKTLQHLQQEQWVDGPAMCEPCDEIKRSMIRHWVREHSSSLQLDPGEEQSEVWIDFPETNTSENKVLLYSQLSGANSKRSLATNTKKQFHSIKPTISKDQAQLDCKSNNETYLKSENYSRNVLMDKENSDLFMRSEAKDGMDGLYNFQTHQNNNIFNNQINSKDLTNACLHKEKCSVTAITDSEDRISEFNKSELSDISLSDDENDESAESNELIKALQSLHSVSGDYFETTNPNDLEEETEMQDSSVQVSEEDIFGACKDTSSLFSENPLPEVDQLQFSGRFHPLRVYSEENLRFQNEEQEIIEISEKLESLSLPDEHKSDYDNSHLPLFEPGCGQAFYSDGHRQRNKGEGCFYVRSNALAFKLKRLTELREQSQQIRKKITGLDSEPLKSTKEKWSTMSSWLSRPLTSHTFNQNRTPSDEDLISEDALSVKSEPVEVTTSANPMNQLQLETFYEELHRMYPFPRFISSLVSSPRITKNNEELKEVTLTSTHEQMDETRHNNRFFNLNSEQGVEKLDSFDKHQLLETLSYPDENTMTRLNSIDKDRSHRQDLLANFPRRSESLDTGLSDCHYRNKIYSSQEHKFGEDLSSLGMFSSSYCIQQPFLTKPSPLLTKDISISGDLSLNNSRSLVGQEHHINFDRDSVKNRVHKIRAFHLNNESVEDLNSSSSHKPSQKLHQEFVKELSEDKKIPGKKEIHCNLSAYTCGLLHESRIRRSISSTNCDISKIFTSQRNLRLQSSDQSTMLWNSSFPSPYYKITKAREARCLSDYSGRSDISCQVSENTETNLISKEHHYSGTSSGYESMVRESEGTSCSPEFESEEPGVHHGSIKVNHMKNIFGSYHRSRSAPARAAAVNDSERSQSPSPVSCQPHPIRERSAQQSQNSRTGDEDISCTGLFCCRMMDLY</sequence>